<keyword evidence="8" id="KW-1185">Reference proteome</keyword>
<dbReference type="AlphaFoldDB" id="A0A4U6VMJ0"/>
<keyword evidence="4" id="KW-0720">Serine protease</keyword>
<dbReference type="FunFam" id="3.30.70.80:FF:000002">
    <property type="entry name" value="Subtilisin-like protease SBT5.3"/>
    <property type="match status" value="1"/>
</dbReference>
<evidence type="ECO:0000313" key="8">
    <source>
        <dbReference type="Proteomes" id="UP000298652"/>
    </source>
</evidence>
<dbReference type="Proteomes" id="UP000298652">
    <property type="component" value="Chromosome 2"/>
</dbReference>
<feature type="domain" description="Inhibitor I9" evidence="6">
    <location>
        <begin position="44"/>
        <end position="127"/>
    </location>
</feature>
<keyword evidence="4" id="KW-0378">Hydrolase</keyword>
<dbReference type="Gene3D" id="3.40.50.200">
    <property type="entry name" value="Peptidase S8/S53 domain"/>
    <property type="match status" value="1"/>
</dbReference>
<dbReference type="GO" id="GO:0004252">
    <property type="term" value="F:serine-type endopeptidase activity"/>
    <property type="evidence" value="ECO:0007669"/>
    <property type="project" value="InterPro"/>
</dbReference>
<dbReference type="PANTHER" id="PTHR10795">
    <property type="entry name" value="PROPROTEIN CONVERTASE SUBTILISIN/KEXIN"/>
    <property type="match status" value="1"/>
</dbReference>
<evidence type="ECO:0000313" key="7">
    <source>
        <dbReference type="EMBL" id="TKW30940.1"/>
    </source>
</evidence>
<gene>
    <name evidence="7" type="ORF">SEVIR_2G072000v2</name>
</gene>
<feature type="chain" id="PRO_5020938795" description="Inhibitor I9 domain-containing protein" evidence="5">
    <location>
        <begin position="21"/>
        <end position="414"/>
    </location>
</feature>
<sequence>MGWLRDRLLLVALFAASLSCAPQTGDGDGAQETTMLVMTDEQVYVVFLGHLPESGSLEYGGPSAVEAAHHDLLSQVLDDGSSASDKILHSYKRSLNGFAARLTEQEAQKLSSMEGIMSVFPSRTHELLTTRSWDFLGLPQIPPEAMPLEGEVIVGMLDSSVWPDSPPFSDEGFGPPPSRWKGSCQNFTCNNKITGARVYGIGPNNSTGLSLLDKGGHRSHTASIVAGRVVGEVCHSGGCRDADILVAFDNAITGVDVISFSIGNAVPLQYFEDAGAIGSFHAVRRGVLTSATNNNSELDGGHACNIAPWMLSFAASSIHSRFVDKIVLGNGKTIVNAPLVFPINGTCEPDGLAGGSYEGKIVLCPADNSGDPNDGAGPFMAGADGAVIVGHYPNLSQAVILPALVVTQDSGTVR</sequence>
<comment type="similarity">
    <text evidence="1">Belongs to the peptidase S8 family.</text>
</comment>
<evidence type="ECO:0000256" key="5">
    <source>
        <dbReference type="SAM" id="SignalP"/>
    </source>
</evidence>
<dbReference type="EMBL" id="CM016553">
    <property type="protein sequence ID" value="TKW30940.1"/>
    <property type="molecule type" value="Genomic_DNA"/>
</dbReference>
<dbReference type="InterPro" id="IPR010259">
    <property type="entry name" value="S8pro/Inhibitor_I9"/>
</dbReference>
<evidence type="ECO:0000256" key="4">
    <source>
        <dbReference type="ARBA" id="ARBA00022825"/>
    </source>
</evidence>
<dbReference type="PROSITE" id="PS51257">
    <property type="entry name" value="PROKAR_LIPOPROTEIN"/>
    <property type="match status" value="1"/>
</dbReference>
<accession>A0A4U6VMJ0</accession>
<proteinExistence type="inferred from homology"/>
<dbReference type="Pfam" id="PF05922">
    <property type="entry name" value="Inhibitor_I9"/>
    <property type="match status" value="1"/>
</dbReference>
<keyword evidence="2" id="KW-0645">Protease</keyword>
<dbReference type="InterPro" id="IPR036852">
    <property type="entry name" value="Peptidase_S8/S53_dom_sf"/>
</dbReference>
<dbReference type="OMA" id="HACNIAP"/>
<dbReference type="Gramene" id="TKW30940">
    <property type="protein sequence ID" value="TKW30940"/>
    <property type="gene ID" value="SEVIR_2G072000v2"/>
</dbReference>
<dbReference type="InterPro" id="IPR037045">
    <property type="entry name" value="S8pro/Inhibitor_I9_sf"/>
</dbReference>
<evidence type="ECO:0000256" key="1">
    <source>
        <dbReference type="ARBA" id="ARBA00011073"/>
    </source>
</evidence>
<name>A0A4U6VMJ0_SETVI</name>
<dbReference type="Gene3D" id="3.30.70.80">
    <property type="entry name" value="Peptidase S8 propeptide/proteinase inhibitor I9"/>
    <property type="match status" value="1"/>
</dbReference>
<evidence type="ECO:0000259" key="6">
    <source>
        <dbReference type="Pfam" id="PF05922"/>
    </source>
</evidence>
<protein>
    <recommendedName>
        <fullName evidence="6">Inhibitor I9 domain-containing protein</fullName>
    </recommendedName>
</protein>
<dbReference type="SUPFAM" id="SSF52743">
    <property type="entry name" value="Subtilisin-like"/>
    <property type="match status" value="1"/>
</dbReference>
<evidence type="ECO:0000256" key="3">
    <source>
        <dbReference type="ARBA" id="ARBA00022729"/>
    </source>
</evidence>
<evidence type="ECO:0000256" key="2">
    <source>
        <dbReference type="ARBA" id="ARBA00022670"/>
    </source>
</evidence>
<organism evidence="7 8">
    <name type="scientific">Setaria viridis</name>
    <name type="common">Green bristlegrass</name>
    <name type="synonym">Setaria italica subsp. viridis</name>
    <dbReference type="NCBI Taxonomy" id="4556"/>
    <lineage>
        <taxon>Eukaryota</taxon>
        <taxon>Viridiplantae</taxon>
        <taxon>Streptophyta</taxon>
        <taxon>Embryophyta</taxon>
        <taxon>Tracheophyta</taxon>
        <taxon>Spermatophyta</taxon>
        <taxon>Magnoliopsida</taxon>
        <taxon>Liliopsida</taxon>
        <taxon>Poales</taxon>
        <taxon>Poaceae</taxon>
        <taxon>PACMAD clade</taxon>
        <taxon>Panicoideae</taxon>
        <taxon>Panicodae</taxon>
        <taxon>Paniceae</taxon>
        <taxon>Cenchrinae</taxon>
        <taxon>Setaria</taxon>
    </lineage>
</organism>
<feature type="signal peptide" evidence="5">
    <location>
        <begin position="1"/>
        <end position="20"/>
    </location>
</feature>
<dbReference type="InterPro" id="IPR045051">
    <property type="entry name" value="SBT"/>
</dbReference>
<reference evidence="7" key="1">
    <citation type="submission" date="2019-03" db="EMBL/GenBank/DDBJ databases">
        <title>WGS assembly of Setaria viridis.</title>
        <authorList>
            <person name="Huang P."/>
            <person name="Jenkins J."/>
            <person name="Grimwood J."/>
            <person name="Barry K."/>
            <person name="Healey A."/>
            <person name="Mamidi S."/>
            <person name="Sreedasyam A."/>
            <person name="Shu S."/>
            <person name="Feldman M."/>
            <person name="Wu J."/>
            <person name="Yu Y."/>
            <person name="Chen C."/>
            <person name="Johnson J."/>
            <person name="Rokhsar D."/>
            <person name="Baxter I."/>
            <person name="Schmutz J."/>
            <person name="Brutnell T."/>
            <person name="Kellogg E."/>
        </authorList>
    </citation>
    <scope>NUCLEOTIDE SEQUENCE [LARGE SCALE GENOMIC DNA]</scope>
</reference>
<keyword evidence="3 5" id="KW-0732">Signal</keyword>
<dbReference type="GO" id="GO:0006508">
    <property type="term" value="P:proteolysis"/>
    <property type="evidence" value="ECO:0007669"/>
    <property type="project" value="UniProtKB-KW"/>
</dbReference>